<accession>A0A117EGZ1</accession>
<reference evidence="5" key="3">
    <citation type="submission" date="2016-02" db="EMBL/GenBank/DDBJ databases">
        <title>Draft genome of pathogenic Streptomyces sp. in Japan.</title>
        <authorList>
            <person name="Tomihama T."/>
            <person name="Ikenaga M."/>
            <person name="Sakai M."/>
            <person name="Okubo T."/>
            <person name="Ikeda S."/>
        </authorList>
    </citation>
    <scope>NUCLEOTIDE SEQUENCE [LARGE SCALE GENOMIC DNA]</scope>
    <source>
        <strain evidence="5">S58</strain>
    </source>
</reference>
<name>A0A117EGZ1_STRSC</name>
<reference evidence="5" key="1">
    <citation type="submission" date="2015-11" db="EMBL/GenBank/DDBJ databases">
        <authorList>
            <consortium name="Cross-ministerial Strategic Innovation Promotion Program (SIP) consortium"/>
            <person name="Tomihama T."/>
            <person name="Ikenaga M."/>
            <person name="Sakai M."/>
            <person name="Okubo T."/>
            <person name="Ikeda S."/>
        </authorList>
    </citation>
    <scope>NUCLEOTIDE SEQUENCE [LARGE SCALE GENOMIC DNA]</scope>
    <source>
        <strain evidence="5">S58</strain>
    </source>
</reference>
<dbReference type="PANTHER" id="PTHR35526:SF3">
    <property type="entry name" value="ANTI-SIGMA-F FACTOR RSBW"/>
    <property type="match status" value="1"/>
</dbReference>
<evidence type="ECO:0000313" key="4">
    <source>
        <dbReference type="EMBL" id="GAQ67942.1"/>
    </source>
</evidence>
<evidence type="ECO:0000256" key="1">
    <source>
        <dbReference type="ARBA" id="ARBA00022527"/>
    </source>
</evidence>
<dbReference type="InterPro" id="IPR003594">
    <property type="entry name" value="HATPase_dom"/>
</dbReference>
<feature type="compositionally biased region" description="Basic and acidic residues" evidence="2">
    <location>
        <begin position="248"/>
        <end position="277"/>
    </location>
</feature>
<dbReference type="EMBL" id="BCMM01000071">
    <property type="protein sequence ID" value="GAQ67942.1"/>
    <property type="molecule type" value="Genomic_DNA"/>
</dbReference>
<reference evidence="4 5" key="2">
    <citation type="journal article" date="2016" name="Genome Announc.">
        <title>Draft Genome Sequences of Streptomyces scabiei S58, Streptomyces turgidiscabies T45, and Streptomyces acidiscabies a10, the Pathogens of Potato Common Scab, Isolated in Japan.</title>
        <authorList>
            <person name="Tomihama T."/>
            <person name="Nishi Y."/>
            <person name="Sakai M."/>
            <person name="Ikenaga M."/>
            <person name="Okubo T."/>
            <person name="Ikeda S."/>
        </authorList>
    </citation>
    <scope>NUCLEOTIDE SEQUENCE [LARGE SCALE GENOMIC DNA]</scope>
    <source>
        <strain evidence="4 5">S58</strain>
    </source>
</reference>
<keyword evidence="4" id="KW-0808">Transferase</keyword>
<comment type="caution">
    <text evidence="4">The sequence shown here is derived from an EMBL/GenBank/DDBJ whole genome shotgun (WGS) entry which is preliminary data.</text>
</comment>
<organism evidence="4 5">
    <name type="scientific">Streptomyces scabiei</name>
    <dbReference type="NCBI Taxonomy" id="1930"/>
    <lineage>
        <taxon>Bacteria</taxon>
        <taxon>Bacillati</taxon>
        <taxon>Actinomycetota</taxon>
        <taxon>Actinomycetes</taxon>
        <taxon>Kitasatosporales</taxon>
        <taxon>Streptomycetaceae</taxon>
        <taxon>Streptomyces</taxon>
    </lineage>
</organism>
<gene>
    <name evidence="4" type="ORF">SsS58_08400</name>
</gene>
<feature type="region of interest" description="Disordered" evidence="2">
    <location>
        <begin position="290"/>
        <end position="316"/>
    </location>
</feature>
<dbReference type="PANTHER" id="PTHR35526">
    <property type="entry name" value="ANTI-SIGMA-F FACTOR RSBW-RELATED"/>
    <property type="match status" value="1"/>
</dbReference>
<feature type="compositionally biased region" description="Basic and acidic residues" evidence="2">
    <location>
        <begin position="295"/>
        <end position="307"/>
    </location>
</feature>
<dbReference type="Pfam" id="PF13581">
    <property type="entry name" value="HATPase_c_2"/>
    <property type="match status" value="1"/>
</dbReference>
<dbReference type="InterPro" id="IPR036890">
    <property type="entry name" value="HATPase_C_sf"/>
</dbReference>
<evidence type="ECO:0000256" key="2">
    <source>
        <dbReference type="SAM" id="MobiDB-lite"/>
    </source>
</evidence>
<proteinExistence type="predicted"/>
<dbReference type="Gene3D" id="3.30.565.10">
    <property type="entry name" value="Histidine kinase-like ATPase, C-terminal domain"/>
    <property type="match status" value="1"/>
</dbReference>
<feature type="compositionally biased region" description="Pro residues" evidence="2">
    <location>
        <begin position="1"/>
        <end position="10"/>
    </location>
</feature>
<dbReference type="GO" id="GO:0004674">
    <property type="term" value="F:protein serine/threonine kinase activity"/>
    <property type="evidence" value="ECO:0007669"/>
    <property type="project" value="UniProtKB-KW"/>
</dbReference>
<evidence type="ECO:0000313" key="5">
    <source>
        <dbReference type="Proteomes" id="UP000067448"/>
    </source>
</evidence>
<dbReference type="AlphaFoldDB" id="A0A117EGZ1"/>
<dbReference type="Proteomes" id="UP000067448">
    <property type="component" value="Unassembled WGS sequence"/>
</dbReference>
<sequence>MASVIPPPAPLGTDAAGDRVGPGPAAGARPETIAERRFRFELAAHPGAVAQARRVTRTQLTGWAVCEDACDTAALVVSELVTNAIVHTASAQIVCELVDGDELVRIAVRDEGCAPGEPHPSPQRPEEEHGRGLLLIESMCRSWGAQPVGLGLLVWADVPRGLVPDAASPGLGASPVVVTGQAAGADTAARSDLGWGAKKPPTEDRDGEPEAFRLPGVGGPGDAGARGDTAPRRSAEVRRSTESCAGGDARRGAEARGAGDVRKGAEARAGGEARRGAEVRRGIVGLAVAGGRAGADSRTEVEVRPEVGRWSGAEWV</sequence>
<dbReference type="InterPro" id="IPR050267">
    <property type="entry name" value="Anti-sigma-factor_SerPK"/>
</dbReference>
<evidence type="ECO:0000259" key="3">
    <source>
        <dbReference type="Pfam" id="PF13581"/>
    </source>
</evidence>
<feature type="region of interest" description="Disordered" evidence="2">
    <location>
        <begin position="186"/>
        <end position="277"/>
    </location>
</feature>
<feature type="compositionally biased region" description="Basic and acidic residues" evidence="2">
    <location>
        <begin position="229"/>
        <end position="241"/>
    </location>
</feature>
<keyword evidence="1" id="KW-0723">Serine/threonine-protein kinase</keyword>
<keyword evidence="4" id="KW-0418">Kinase</keyword>
<feature type="domain" description="Histidine kinase/HSP90-like ATPase" evidence="3">
    <location>
        <begin position="43"/>
        <end position="141"/>
    </location>
</feature>
<feature type="region of interest" description="Disordered" evidence="2">
    <location>
        <begin position="1"/>
        <end position="28"/>
    </location>
</feature>
<feature type="compositionally biased region" description="Basic and acidic residues" evidence="2">
    <location>
        <begin position="200"/>
        <end position="211"/>
    </location>
</feature>
<protein>
    <submittedName>
        <fullName evidence="4">Histidine kinase-, DNA gyrase B-, and HSP90-like ATPase</fullName>
    </submittedName>
</protein>
<dbReference type="SUPFAM" id="SSF55874">
    <property type="entry name" value="ATPase domain of HSP90 chaperone/DNA topoisomerase II/histidine kinase"/>
    <property type="match status" value="1"/>
</dbReference>
<dbReference type="CDD" id="cd16936">
    <property type="entry name" value="HATPase_RsbW-like"/>
    <property type="match status" value="1"/>
</dbReference>